<dbReference type="Proteomes" id="UP001432322">
    <property type="component" value="Unassembled WGS sequence"/>
</dbReference>
<evidence type="ECO:0000313" key="3">
    <source>
        <dbReference type="Proteomes" id="UP001432322"/>
    </source>
</evidence>
<comment type="caution">
    <text evidence="2">The sequence shown here is derived from an EMBL/GenBank/DDBJ whole genome shotgun (WGS) entry which is preliminary data.</text>
</comment>
<proteinExistence type="predicted"/>
<protein>
    <submittedName>
        <fullName evidence="2">Uncharacterized protein</fullName>
    </submittedName>
</protein>
<accession>A0AAV5WX28</accession>
<evidence type="ECO:0000256" key="1">
    <source>
        <dbReference type="SAM" id="MobiDB-lite"/>
    </source>
</evidence>
<evidence type="ECO:0000313" key="2">
    <source>
        <dbReference type="EMBL" id="GMT35883.1"/>
    </source>
</evidence>
<name>A0AAV5WX28_9BILA</name>
<gene>
    <name evidence="2" type="ORF">PFISCL1PPCAC_27180</name>
</gene>
<sequence>SMKDAEANPSAASSKTSRKRRRSPTFEIVNGKKEWYIDKITAVTMKKEKGVAKCFVDVDWKAGDSTVEPIANIL</sequence>
<dbReference type="EMBL" id="BTSY01000007">
    <property type="protein sequence ID" value="GMT35883.1"/>
    <property type="molecule type" value="Genomic_DNA"/>
</dbReference>
<feature type="non-terminal residue" evidence="2">
    <location>
        <position position="1"/>
    </location>
</feature>
<keyword evidence="3" id="KW-1185">Reference proteome</keyword>
<organism evidence="2 3">
    <name type="scientific">Pristionchus fissidentatus</name>
    <dbReference type="NCBI Taxonomy" id="1538716"/>
    <lineage>
        <taxon>Eukaryota</taxon>
        <taxon>Metazoa</taxon>
        <taxon>Ecdysozoa</taxon>
        <taxon>Nematoda</taxon>
        <taxon>Chromadorea</taxon>
        <taxon>Rhabditida</taxon>
        <taxon>Rhabditina</taxon>
        <taxon>Diplogasteromorpha</taxon>
        <taxon>Diplogasteroidea</taxon>
        <taxon>Neodiplogasteridae</taxon>
        <taxon>Pristionchus</taxon>
    </lineage>
</organism>
<reference evidence="2" key="1">
    <citation type="submission" date="2023-10" db="EMBL/GenBank/DDBJ databases">
        <title>Genome assembly of Pristionchus species.</title>
        <authorList>
            <person name="Yoshida K."/>
            <person name="Sommer R.J."/>
        </authorList>
    </citation>
    <scope>NUCLEOTIDE SEQUENCE</scope>
    <source>
        <strain evidence="2">RS5133</strain>
    </source>
</reference>
<feature type="region of interest" description="Disordered" evidence="1">
    <location>
        <begin position="1"/>
        <end position="24"/>
    </location>
</feature>
<feature type="non-terminal residue" evidence="2">
    <location>
        <position position="74"/>
    </location>
</feature>
<dbReference type="AlphaFoldDB" id="A0AAV5WX28"/>